<dbReference type="PATRIC" id="fig|1229276.3.peg.2574"/>
<dbReference type="InterPro" id="IPR053841">
    <property type="entry name" value="MksE"/>
</dbReference>
<dbReference type="EMBL" id="JJMU01000043">
    <property type="protein sequence ID" value="KGE13709.1"/>
    <property type="molecule type" value="Genomic_DNA"/>
</dbReference>
<comment type="caution">
    <text evidence="1">The sequence shown here is derived from an EMBL/GenBank/DDBJ whole genome shotgun (WGS) entry which is preliminary data.</text>
</comment>
<evidence type="ECO:0000313" key="2">
    <source>
        <dbReference type="Proteomes" id="UP000031802"/>
    </source>
</evidence>
<name>A0A0B8T6L0_9SPHI</name>
<gene>
    <name evidence="1" type="ORF">DI53_2502</name>
</gene>
<dbReference type="InterPro" id="IPR042038">
    <property type="entry name" value="MukE_N"/>
</dbReference>
<dbReference type="Pfam" id="PF21980">
    <property type="entry name" value="MksE"/>
    <property type="match status" value="1"/>
</dbReference>
<reference evidence="2" key="1">
    <citation type="submission" date="2014-04" db="EMBL/GenBank/DDBJ databases">
        <title>Whole-Genome optical mapping and complete genome sequence of Sphingobacterium deserti sp. nov., a new spaces isolated from desert in the west of China.</title>
        <authorList>
            <person name="Teng C."/>
            <person name="Zhou Z."/>
            <person name="Li X."/>
            <person name="Chen M."/>
            <person name="Lin M."/>
            <person name="Wang L."/>
            <person name="Su S."/>
            <person name="Zhang C."/>
            <person name="Zhang W."/>
        </authorList>
    </citation>
    <scope>NUCLEOTIDE SEQUENCE [LARGE SCALE GENOMIC DNA]</scope>
    <source>
        <strain evidence="2">ACCC05744</strain>
    </source>
</reference>
<keyword evidence="2" id="KW-1185">Reference proteome</keyword>
<sequence length="224" mass="27013">MENENYEVIGYSFLSEESVEKHFADINILLLSGKHIDHKYYAEYTVLESYESQWRNFYSNLYKLNLVADISDRSRYYYLDFTENGKGKLSDANRNKELTELQTLIGLTLLDMYYQKYFDEEKIIRWNDIKTQILESDHQEAYKRILFNEIRDSYDEKEWSTVENKFSKTIDSFDKLGWVEKQSGRNEDLVFEIRPAIHRLTKLYQEELQNFESFSQQLKNDEVL</sequence>
<dbReference type="STRING" id="1229276.DI53_2502"/>
<dbReference type="Gene3D" id="1.10.10.2250">
    <property type="match status" value="1"/>
</dbReference>
<reference evidence="1 2" key="2">
    <citation type="journal article" date="2015" name="PLoS ONE">
        <title>Whole-Genome Optical Mapping and Finished Genome Sequence of Sphingobacterium deserti sp. nov., a New Species Isolated from the Western Desert of China.</title>
        <authorList>
            <person name="Teng C."/>
            <person name="Zhou Z."/>
            <person name="Molnar I."/>
            <person name="Li X."/>
            <person name="Tang R."/>
            <person name="Chen M."/>
            <person name="Wang L."/>
            <person name="Su S."/>
            <person name="Zhang W."/>
            <person name="Lin M."/>
        </authorList>
    </citation>
    <scope>NUCLEOTIDE SEQUENCE [LARGE SCALE GENOMIC DNA]</scope>
    <source>
        <strain evidence="2">ACCC05744</strain>
    </source>
</reference>
<organism evidence="1 2">
    <name type="scientific">Sphingobacterium deserti</name>
    <dbReference type="NCBI Taxonomy" id="1229276"/>
    <lineage>
        <taxon>Bacteria</taxon>
        <taxon>Pseudomonadati</taxon>
        <taxon>Bacteroidota</taxon>
        <taxon>Sphingobacteriia</taxon>
        <taxon>Sphingobacteriales</taxon>
        <taxon>Sphingobacteriaceae</taxon>
        <taxon>Sphingobacterium</taxon>
    </lineage>
</organism>
<accession>A0A0B8T6L0</accession>
<dbReference type="RefSeq" id="WP_037499782.1">
    <property type="nucleotide sequence ID" value="NZ_JJMU01000043.1"/>
</dbReference>
<protein>
    <submittedName>
        <fullName evidence="1">Uncharacterized protein</fullName>
    </submittedName>
</protein>
<dbReference type="Proteomes" id="UP000031802">
    <property type="component" value="Unassembled WGS sequence"/>
</dbReference>
<evidence type="ECO:0000313" key="1">
    <source>
        <dbReference type="EMBL" id="KGE13709.1"/>
    </source>
</evidence>
<proteinExistence type="predicted"/>
<dbReference type="OrthoDB" id="798241at2"/>
<dbReference type="eggNOG" id="ENOG5032WG9">
    <property type="taxonomic scope" value="Bacteria"/>
</dbReference>
<dbReference type="AlphaFoldDB" id="A0A0B8T6L0"/>